<evidence type="ECO:0000313" key="1">
    <source>
        <dbReference type="EMBL" id="KAI3789502.1"/>
    </source>
</evidence>
<gene>
    <name evidence="1" type="ORF">L2E82_02300</name>
</gene>
<keyword evidence="2" id="KW-1185">Reference proteome</keyword>
<sequence>MKIGIIELEVNLAPFDTGEMWGENNNYINDEHDSSDEHGNNDAYDSGSDMEGMSDTWNNNVNADREEGEIHDDEQMDDKEHPGEIPIGNDVLDAEESAAIANDVGHENPLEDDIVEESQFNPIISERRNTNDVLINDQGFEESRFNPIIGERGDVNDILINDQGLLNKDAAANSKAAPRLNHIPNTDPGFLNFGPFPSWAQIDPSVLPNLPESPKNFESTSPFEVDRSNDKRRKVSKFTRTKSCPPITDTDRNSFSIDLNRDVSQRQIEPCDNISNSESHASQELRKTVEVDGRSGELEDLRKRNNELDLIVESRPLSIGETTEMQKNKIRINDLDRFW</sequence>
<accession>A0ACB9H1A3</accession>
<name>A0ACB9H1A3_CICIN</name>
<evidence type="ECO:0000313" key="2">
    <source>
        <dbReference type="Proteomes" id="UP001055811"/>
    </source>
</evidence>
<reference evidence="2" key="1">
    <citation type="journal article" date="2022" name="Mol. Ecol. Resour.">
        <title>The genomes of chicory, endive, great burdock and yacon provide insights into Asteraceae palaeo-polyploidization history and plant inulin production.</title>
        <authorList>
            <person name="Fan W."/>
            <person name="Wang S."/>
            <person name="Wang H."/>
            <person name="Wang A."/>
            <person name="Jiang F."/>
            <person name="Liu H."/>
            <person name="Zhao H."/>
            <person name="Xu D."/>
            <person name="Zhang Y."/>
        </authorList>
    </citation>
    <scope>NUCLEOTIDE SEQUENCE [LARGE SCALE GENOMIC DNA]</scope>
    <source>
        <strain evidence="2">cv. Punajuju</strain>
    </source>
</reference>
<proteinExistence type="predicted"/>
<organism evidence="1 2">
    <name type="scientific">Cichorium intybus</name>
    <name type="common">Chicory</name>
    <dbReference type="NCBI Taxonomy" id="13427"/>
    <lineage>
        <taxon>Eukaryota</taxon>
        <taxon>Viridiplantae</taxon>
        <taxon>Streptophyta</taxon>
        <taxon>Embryophyta</taxon>
        <taxon>Tracheophyta</taxon>
        <taxon>Spermatophyta</taxon>
        <taxon>Magnoliopsida</taxon>
        <taxon>eudicotyledons</taxon>
        <taxon>Gunneridae</taxon>
        <taxon>Pentapetalae</taxon>
        <taxon>asterids</taxon>
        <taxon>campanulids</taxon>
        <taxon>Asterales</taxon>
        <taxon>Asteraceae</taxon>
        <taxon>Cichorioideae</taxon>
        <taxon>Cichorieae</taxon>
        <taxon>Cichoriinae</taxon>
        <taxon>Cichorium</taxon>
    </lineage>
</organism>
<comment type="caution">
    <text evidence="1">The sequence shown here is derived from an EMBL/GenBank/DDBJ whole genome shotgun (WGS) entry which is preliminary data.</text>
</comment>
<reference evidence="1 2" key="2">
    <citation type="journal article" date="2022" name="Mol. Ecol. Resour.">
        <title>The genomes of chicory, endive, great burdock and yacon provide insights into Asteraceae paleo-polyploidization history and plant inulin production.</title>
        <authorList>
            <person name="Fan W."/>
            <person name="Wang S."/>
            <person name="Wang H."/>
            <person name="Wang A."/>
            <person name="Jiang F."/>
            <person name="Liu H."/>
            <person name="Zhao H."/>
            <person name="Xu D."/>
            <person name="Zhang Y."/>
        </authorList>
    </citation>
    <scope>NUCLEOTIDE SEQUENCE [LARGE SCALE GENOMIC DNA]</scope>
    <source>
        <strain evidence="2">cv. Punajuju</strain>
        <tissue evidence="1">Leaves</tissue>
    </source>
</reference>
<dbReference type="EMBL" id="CM042009">
    <property type="protein sequence ID" value="KAI3789502.1"/>
    <property type="molecule type" value="Genomic_DNA"/>
</dbReference>
<dbReference type="Proteomes" id="UP001055811">
    <property type="component" value="Linkage Group LG01"/>
</dbReference>
<protein>
    <submittedName>
        <fullName evidence="1">Uncharacterized protein</fullName>
    </submittedName>
</protein>